<dbReference type="EMBL" id="JXJN01026065">
    <property type="status" value="NOT_ANNOTATED_CDS"/>
    <property type="molecule type" value="Genomic_DNA"/>
</dbReference>
<reference evidence="2" key="1">
    <citation type="submission" date="2015-01" db="EMBL/GenBank/DDBJ databases">
        <authorList>
            <person name="Aksoy S."/>
            <person name="Warren W."/>
            <person name="Wilson R.K."/>
        </authorList>
    </citation>
    <scope>NUCLEOTIDE SEQUENCE [LARGE SCALE GENOMIC DNA]</scope>
    <source>
        <strain evidence="2">IAEA</strain>
    </source>
</reference>
<reference evidence="1" key="2">
    <citation type="submission" date="2020-05" db="UniProtKB">
        <authorList>
            <consortium name="EnsemblMetazoa"/>
        </authorList>
    </citation>
    <scope>IDENTIFICATION</scope>
    <source>
        <strain evidence="1">IAEA</strain>
    </source>
</reference>
<evidence type="ECO:0000313" key="1">
    <source>
        <dbReference type="EnsemblMetazoa" id="GPPI049769-PA"/>
    </source>
</evidence>
<name>A0A1B0C5L9_9MUSC</name>
<protein>
    <submittedName>
        <fullName evidence="1">Uncharacterized protein</fullName>
    </submittedName>
</protein>
<accession>A0A1B0C5L9</accession>
<evidence type="ECO:0000313" key="2">
    <source>
        <dbReference type="Proteomes" id="UP000092460"/>
    </source>
</evidence>
<dbReference type="EnsemblMetazoa" id="GPPI049769-RA">
    <property type="protein sequence ID" value="GPPI049769-PA"/>
    <property type="gene ID" value="GPPI049769"/>
</dbReference>
<proteinExistence type="predicted"/>
<keyword evidence="2" id="KW-1185">Reference proteome</keyword>
<dbReference type="AlphaFoldDB" id="A0A1B0C5L9"/>
<sequence>MTVLKCFRSKAINLLKDTFPQIEKVTCHDNNPYLLYILYTFSLQRAIITNKNPLRVKKSHCILTFVGQRRQPCPLFSLGGELGLHTRKLSRGNWLLVATVIGDTIGFDFRVARHMRSGTTLPTTNKGNIPDCCQVSGIIDVYSADNFAEACQLCKSNTLAYIPTLASANNCCCRVN</sequence>
<dbReference type="Proteomes" id="UP000092460">
    <property type="component" value="Unassembled WGS sequence"/>
</dbReference>
<organism evidence="1 2">
    <name type="scientific">Glossina palpalis gambiensis</name>
    <dbReference type="NCBI Taxonomy" id="67801"/>
    <lineage>
        <taxon>Eukaryota</taxon>
        <taxon>Metazoa</taxon>
        <taxon>Ecdysozoa</taxon>
        <taxon>Arthropoda</taxon>
        <taxon>Hexapoda</taxon>
        <taxon>Insecta</taxon>
        <taxon>Pterygota</taxon>
        <taxon>Neoptera</taxon>
        <taxon>Endopterygota</taxon>
        <taxon>Diptera</taxon>
        <taxon>Brachycera</taxon>
        <taxon>Muscomorpha</taxon>
        <taxon>Hippoboscoidea</taxon>
        <taxon>Glossinidae</taxon>
        <taxon>Glossina</taxon>
    </lineage>
</organism>
<dbReference type="VEuPathDB" id="VectorBase:GPPI049769"/>